<dbReference type="InterPro" id="IPR036188">
    <property type="entry name" value="FAD/NAD-bd_sf"/>
</dbReference>
<dbReference type="VEuPathDB" id="FungiDB:ASPNIDRAFT2_1149067"/>
<keyword evidence="5" id="KW-0560">Oxidoreductase</keyword>
<keyword evidence="8" id="KW-0349">Heme</keyword>
<dbReference type="Gene3D" id="3.50.50.60">
    <property type="entry name" value="FAD/NAD(P)-binding domain"/>
    <property type="match status" value="1"/>
</dbReference>
<dbReference type="VEuPathDB" id="FungiDB:M747DRAFT_311473"/>
<comment type="similarity">
    <text evidence="1">Belongs to the flavin-dependent halogenase family.</text>
</comment>
<dbReference type="VEuPathDB" id="FungiDB:An14g03610"/>
<dbReference type="PROSITE" id="PS00086">
    <property type="entry name" value="CYTOCHROME_P450"/>
    <property type="match status" value="1"/>
</dbReference>
<dbReference type="CDD" id="cd11059">
    <property type="entry name" value="CYP_fungal"/>
    <property type="match status" value="1"/>
</dbReference>
<dbReference type="GO" id="GO:0016705">
    <property type="term" value="F:oxidoreductase activity, acting on paired donors, with incorporation or reduction of molecular oxygen"/>
    <property type="evidence" value="ECO:0007669"/>
    <property type="project" value="InterPro"/>
</dbReference>
<dbReference type="SUPFAM" id="SSF48264">
    <property type="entry name" value="Cytochrome P450"/>
    <property type="match status" value="1"/>
</dbReference>
<keyword evidence="4" id="KW-0274">FAD</keyword>
<dbReference type="VEuPathDB" id="FungiDB:M747DRAFT_362251"/>
<dbReference type="Pfam" id="PF04820">
    <property type="entry name" value="Trp_halogenase"/>
    <property type="match status" value="1"/>
</dbReference>
<accession>A0A117DXJ9</accession>
<dbReference type="Pfam" id="PF00067">
    <property type="entry name" value="p450"/>
    <property type="match status" value="1"/>
</dbReference>
<evidence type="ECO:0000256" key="8">
    <source>
        <dbReference type="PIRSR" id="PIRSR602401-1"/>
    </source>
</evidence>
<evidence type="ECO:0000256" key="5">
    <source>
        <dbReference type="ARBA" id="ARBA00023002"/>
    </source>
</evidence>
<evidence type="ECO:0000313" key="10">
    <source>
        <dbReference type="Proteomes" id="UP000068243"/>
    </source>
</evidence>
<dbReference type="AlphaFoldDB" id="A0A117DXJ9"/>
<dbReference type="Proteomes" id="UP000068243">
    <property type="component" value="Unassembled WGS sequence"/>
</dbReference>
<dbReference type="VEuPathDB" id="FungiDB:ATCC64974_7310"/>
<proteinExistence type="inferred from homology"/>
<keyword evidence="2" id="KW-0285">Flavoprotein</keyword>
<evidence type="ECO:0000256" key="3">
    <source>
        <dbReference type="ARBA" id="ARBA00022723"/>
    </source>
</evidence>
<dbReference type="GO" id="GO:0020037">
    <property type="term" value="F:heme binding"/>
    <property type="evidence" value="ECO:0007669"/>
    <property type="project" value="InterPro"/>
</dbReference>
<evidence type="ECO:0000256" key="7">
    <source>
        <dbReference type="ARBA" id="ARBA00023033"/>
    </source>
</evidence>
<keyword evidence="6 8" id="KW-0408">Iron</keyword>
<dbReference type="VEuPathDB" id="FungiDB:An05g02450"/>
<evidence type="ECO:0000256" key="2">
    <source>
        <dbReference type="ARBA" id="ARBA00022630"/>
    </source>
</evidence>
<dbReference type="InterPro" id="IPR001128">
    <property type="entry name" value="Cyt_P450"/>
</dbReference>
<evidence type="ECO:0000256" key="6">
    <source>
        <dbReference type="ARBA" id="ARBA00023004"/>
    </source>
</evidence>
<dbReference type="GO" id="GO:0005506">
    <property type="term" value="F:iron ion binding"/>
    <property type="evidence" value="ECO:0007669"/>
    <property type="project" value="InterPro"/>
</dbReference>
<evidence type="ECO:0000256" key="4">
    <source>
        <dbReference type="ARBA" id="ARBA00022827"/>
    </source>
</evidence>
<organism evidence="9 10">
    <name type="scientific">Aspergillus niger</name>
    <dbReference type="NCBI Taxonomy" id="5061"/>
    <lineage>
        <taxon>Eukaryota</taxon>
        <taxon>Fungi</taxon>
        <taxon>Dikarya</taxon>
        <taxon>Ascomycota</taxon>
        <taxon>Pezizomycotina</taxon>
        <taxon>Eurotiomycetes</taxon>
        <taxon>Eurotiomycetidae</taxon>
        <taxon>Eurotiales</taxon>
        <taxon>Aspergillaceae</taxon>
        <taxon>Aspergillus</taxon>
        <taxon>Aspergillus subgen. Circumdati</taxon>
    </lineage>
</organism>
<dbReference type="InterPro" id="IPR017972">
    <property type="entry name" value="Cyt_P450_CS"/>
</dbReference>
<dbReference type="VEuPathDB" id="FungiDB:ASPNIDRAFT2_1118194"/>
<dbReference type="InterPro" id="IPR006905">
    <property type="entry name" value="Flavin_halogenase"/>
</dbReference>
<dbReference type="PRINTS" id="PR00385">
    <property type="entry name" value="P450"/>
</dbReference>
<comment type="cofactor">
    <cofactor evidence="8">
        <name>heme</name>
        <dbReference type="ChEBI" id="CHEBI:30413"/>
    </cofactor>
</comment>
<evidence type="ECO:0000313" key="9">
    <source>
        <dbReference type="EMBL" id="GAQ38153.1"/>
    </source>
</evidence>
<name>A0A117DXJ9_ASPNG</name>
<dbReference type="SUPFAM" id="SSF51905">
    <property type="entry name" value="FAD/NAD(P)-binding domain"/>
    <property type="match status" value="1"/>
</dbReference>
<keyword evidence="3 8" id="KW-0479">Metal-binding</keyword>
<dbReference type="InterPro" id="IPR036396">
    <property type="entry name" value="Cyt_P450_sf"/>
</dbReference>
<feature type="binding site" description="axial binding residue" evidence="8">
    <location>
        <position position="801"/>
    </location>
    <ligand>
        <name>heme</name>
        <dbReference type="ChEBI" id="CHEBI:30413"/>
    </ligand>
    <ligandPart>
        <name>Fe</name>
        <dbReference type="ChEBI" id="CHEBI:18248"/>
    </ligandPart>
</feature>
<gene>
    <name evidence="9" type="ORF">ABL_02506</name>
</gene>
<dbReference type="InterPro" id="IPR050816">
    <property type="entry name" value="Flavin-dep_Halogenase_NPB"/>
</dbReference>
<evidence type="ECO:0000256" key="1">
    <source>
        <dbReference type="ARBA" id="ARBA00005706"/>
    </source>
</evidence>
<reference evidence="10" key="1">
    <citation type="journal article" date="2016" name="Genome Announc.">
        <title>Draft genome sequence of Aspergillus niger strain An76.</title>
        <authorList>
            <person name="Gong W."/>
            <person name="Cheng Z."/>
            <person name="Zhang H."/>
            <person name="Liu L."/>
            <person name="Gao P."/>
            <person name="Wang L."/>
        </authorList>
    </citation>
    <scope>NUCLEOTIDE SEQUENCE [LARGE SCALE GENOMIC DNA]</scope>
    <source>
        <strain evidence="10">An76</strain>
    </source>
</reference>
<dbReference type="Gene3D" id="1.10.630.10">
    <property type="entry name" value="Cytochrome P450"/>
    <property type="match status" value="2"/>
</dbReference>
<keyword evidence="7" id="KW-0503">Monooxygenase</keyword>
<dbReference type="GO" id="GO:0004497">
    <property type="term" value="F:monooxygenase activity"/>
    <property type="evidence" value="ECO:0007669"/>
    <property type="project" value="UniProtKB-KW"/>
</dbReference>
<dbReference type="EMBL" id="BCMY01000003">
    <property type="protein sequence ID" value="GAQ38153.1"/>
    <property type="molecule type" value="Genomic_DNA"/>
</dbReference>
<dbReference type="PRINTS" id="PR00463">
    <property type="entry name" value="EP450I"/>
</dbReference>
<dbReference type="PANTHER" id="PTHR43747">
    <property type="entry name" value="FAD-BINDING PROTEIN"/>
    <property type="match status" value="1"/>
</dbReference>
<dbReference type="VEuPathDB" id="FungiDB:ATCC64974_42880"/>
<dbReference type="PANTHER" id="PTHR43747:SF5">
    <property type="entry name" value="FAD-BINDING DOMAIN-CONTAINING PROTEIN"/>
    <property type="match status" value="1"/>
</dbReference>
<protein>
    <submittedName>
        <fullName evidence="9">CrpH protein</fullName>
    </submittedName>
</protein>
<dbReference type="OrthoDB" id="1470350at2759"/>
<sequence length="857" mass="96100">MLPSLRHFLEFNGALPEFEAHGFNMKALFKGQLDTDFLKAGGPQNYTWNVLRSEADSILFRYAGKCGCKTFDGVKVTSLEFQATEPSVNGSVRAPESASWTRRDRSTGSIRFEYLVDASGRAGLMSTKYLKNRRYNEGLKNTATWGYFKKAATYGVGTSMEGSPYFSRLEDASGWTWAIPLHNGTTSVGVVQHQNIVKAKKQAKGSPSSKDYFLSCLHEVSGIMDLIEGAELVSEVRSASDWSYNASSYADANVRIIGDAGCFIDPLFSSGVHLALLGALSAAITICASTKGQCSERAGGEWHSKKVREAYTRFLLVVSSAYGQMTHKDRPILNELGENSFDRAFDIFRPIIQGTVDANEKIAEKEVQESIEFCVRVLQKIDHEQFGVDTESARAGHMFQQDEVQNMKHIIMNANETFTLDSFGADKYFYEGLINPLSHIPGPYLSQWTSLKVSYYWLVGKRATYVDELHKQYGPVVRVSPNEVDICDIRAAREIYNTSSRFYKSNWYRLLVPPLLENIISTPDPLIHSFRRRLLAPPLSDSSLTRLEPRIREMIYLTLDKMSHELKVKGSLDVFKWWLFMTTDIIGEMSFGESFRMLEKGEKTQYSIDLEQLSTISPMRTTFPFLMKAGAMLPLPIFTKMVQASYRLNDYARQSVARHKAFIAKDPLNAKHTLFTKVIDAGDKGGLSEQEICNEARGFIGAGSDTTAVTLTYLVYAVIKETLRLYAAVPEALPRTVPEEGSHLAGFNIPGGTTVSAQAYSMHRDPRFFPNPLNFYPERWASPTKEMEDASLPFGGGSRTCLGIHLARMELRLATALFFRAFPEVRMSTREGMCDDDMELRSFFLAAPKGHRCLVEA</sequence>
<dbReference type="InterPro" id="IPR002401">
    <property type="entry name" value="Cyt_P450_E_grp-I"/>
</dbReference>
<comment type="caution">
    <text evidence="9">The sequence shown here is derived from an EMBL/GenBank/DDBJ whole genome shotgun (WGS) entry which is preliminary data.</text>
</comment>